<dbReference type="Proteomes" id="UP000699985">
    <property type="component" value="Unassembled WGS sequence"/>
</dbReference>
<organism evidence="2 3">
    <name type="scientific">Candidatus Fonsibacter lacus</name>
    <dbReference type="NCBI Taxonomy" id="2576439"/>
    <lineage>
        <taxon>Bacteria</taxon>
        <taxon>Pseudomonadati</taxon>
        <taxon>Pseudomonadota</taxon>
        <taxon>Alphaproteobacteria</taxon>
        <taxon>Candidatus Pelagibacterales</taxon>
        <taxon>Candidatus Pelagibacterales incertae sedis</taxon>
        <taxon>Candidatus Fonsibacter</taxon>
    </lineage>
</organism>
<reference evidence="2" key="1">
    <citation type="submission" date="2018-10" db="EMBL/GenBank/DDBJ databases">
        <title>Iterative Subtractive Binning of Freshwater Chronoseries Metagenomes Recovers Nearly Complete Genomes from over Four Hundred Novel Species.</title>
        <authorList>
            <person name="Rodriguez-R L.M."/>
            <person name="Tsementzi D."/>
            <person name="Luo C."/>
            <person name="Konstantinidis K.T."/>
        </authorList>
    </citation>
    <scope>NUCLEOTIDE SEQUENCE</scope>
    <source>
        <strain evidence="2">WB8_1A_003</strain>
    </source>
</reference>
<gene>
    <name evidence="2" type="ORF">EBX29_04075</name>
</gene>
<proteinExistence type="predicted"/>
<sequence>MNRLFVYGSLTPNKKNFYILKNISGLWQKAFTFGFIKKIIIEKDTIYDAIVLNLNGNKINGYLFTSYSLKNYWSKIDNFEGQYYYRTITNVYLRNKNLIQAYIYSFNLKHK</sequence>
<dbReference type="AlphaFoldDB" id="A0A966LWK2"/>
<dbReference type="InterPro" id="IPR009288">
    <property type="entry name" value="AIG2-like_dom"/>
</dbReference>
<dbReference type="EMBL" id="RGMI01000238">
    <property type="protein sequence ID" value="NCU50926.1"/>
    <property type="molecule type" value="Genomic_DNA"/>
</dbReference>
<feature type="domain" description="Gamma-glutamylcyclotransferase AIG2-like" evidence="1">
    <location>
        <begin position="4"/>
        <end position="107"/>
    </location>
</feature>
<evidence type="ECO:0000313" key="3">
    <source>
        <dbReference type="Proteomes" id="UP000699985"/>
    </source>
</evidence>
<evidence type="ECO:0000313" key="2">
    <source>
        <dbReference type="EMBL" id="NCU50926.1"/>
    </source>
</evidence>
<protein>
    <submittedName>
        <fullName evidence="2">Gamma-glutamylcyclotransferase</fullName>
    </submittedName>
</protein>
<dbReference type="Pfam" id="PF06094">
    <property type="entry name" value="GGACT"/>
    <property type="match status" value="1"/>
</dbReference>
<dbReference type="Gene3D" id="3.10.490.10">
    <property type="entry name" value="Gamma-glutamyl cyclotransferase-like"/>
    <property type="match status" value="1"/>
</dbReference>
<dbReference type="InterPro" id="IPR036568">
    <property type="entry name" value="GGCT-like_sf"/>
</dbReference>
<accession>A0A966LWK2</accession>
<name>A0A966LWK2_9PROT</name>
<comment type="caution">
    <text evidence="2">The sequence shown here is derived from an EMBL/GenBank/DDBJ whole genome shotgun (WGS) entry which is preliminary data.</text>
</comment>
<dbReference type="InterPro" id="IPR013024">
    <property type="entry name" value="GGCT-like"/>
</dbReference>
<dbReference type="CDD" id="cd06661">
    <property type="entry name" value="GGCT_like"/>
    <property type="match status" value="1"/>
</dbReference>
<evidence type="ECO:0000259" key="1">
    <source>
        <dbReference type="Pfam" id="PF06094"/>
    </source>
</evidence>
<dbReference type="SUPFAM" id="SSF110857">
    <property type="entry name" value="Gamma-glutamyl cyclotransferase-like"/>
    <property type="match status" value="1"/>
</dbReference>